<keyword evidence="11" id="KW-1185">Reference proteome</keyword>
<feature type="domain" description="TonB-dependent receptor plug" evidence="9">
    <location>
        <begin position="228"/>
        <end position="328"/>
    </location>
</feature>
<dbReference type="Pfam" id="PF13715">
    <property type="entry name" value="CarbopepD_reg_2"/>
    <property type="match status" value="1"/>
</dbReference>
<evidence type="ECO:0000256" key="7">
    <source>
        <dbReference type="PROSITE-ProRule" id="PRU01360"/>
    </source>
</evidence>
<keyword evidence="3 7" id="KW-1134">Transmembrane beta strand</keyword>
<dbReference type="InterPro" id="IPR037066">
    <property type="entry name" value="Plug_dom_sf"/>
</dbReference>
<name>A0A5P2FYA8_9BACT</name>
<dbReference type="SUPFAM" id="SSF49464">
    <property type="entry name" value="Carboxypeptidase regulatory domain-like"/>
    <property type="match status" value="1"/>
</dbReference>
<dbReference type="Gene3D" id="2.170.130.10">
    <property type="entry name" value="TonB-dependent receptor, plug domain"/>
    <property type="match status" value="1"/>
</dbReference>
<protein>
    <submittedName>
        <fullName evidence="10">SusC/RagA family TonB-linked outer membrane protein</fullName>
    </submittedName>
</protein>
<dbReference type="PROSITE" id="PS52016">
    <property type="entry name" value="TONB_DEPENDENT_REC_3"/>
    <property type="match status" value="1"/>
</dbReference>
<dbReference type="KEGG" id="arac:E0W69_007570"/>
<gene>
    <name evidence="10" type="ORF">E0W69_007570</name>
</gene>
<evidence type="ECO:0000256" key="6">
    <source>
        <dbReference type="ARBA" id="ARBA00023237"/>
    </source>
</evidence>
<dbReference type="InterPro" id="IPR011662">
    <property type="entry name" value="Secretin/TonB_short_N"/>
</dbReference>
<evidence type="ECO:0000256" key="3">
    <source>
        <dbReference type="ARBA" id="ARBA00022452"/>
    </source>
</evidence>
<dbReference type="SUPFAM" id="SSF56935">
    <property type="entry name" value="Porins"/>
    <property type="match status" value="1"/>
</dbReference>
<proteinExistence type="inferred from homology"/>
<dbReference type="Gene3D" id="2.40.170.20">
    <property type="entry name" value="TonB-dependent receptor, beta-barrel domain"/>
    <property type="match status" value="1"/>
</dbReference>
<evidence type="ECO:0000313" key="10">
    <source>
        <dbReference type="EMBL" id="QES88524.1"/>
    </source>
</evidence>
<dbReference type="InterPro" id="IPR023997">
    <property type="entry name" value="TonB-dep_OMP_SusC/RagA_CS"/>
</dbReference>
<feature type="domain" description="Secretin/TonB short N-terminal" evidence="8">
    <location>
        <begin position="69"/>
        <end position="117"/>
    </location>
</feature>
<evidence type="ECO:0000313" key="11">
    <source>
        <dbReference type="Proteomes" id="UP000292424"/>
    </source>
</evidence>
<dbReference type="InterPro" id="IPR008969">
    <property type="entry name" value="CarboxyPept-like_regulatory"/>
</dbReference>
<dbReference type="NCBIfam" id="TIGR04056">
    <property type="entry name" value="OMP_RagA_SusC"/>
    <property type="match status" value="1"/>
</dbReference>
<organism evidence="10 11">
    <name type="scientific">Rhizosphaericola mali</name>
    <dbReference type="NCBI Taxonomy" id="2545455"/>
    <lineage>
        <taxon>Bacteria</taxon>
        <taxon>Pseudomonadati</taxon>
        <taxon>Bacteroidota</taxon>
        <taxon>Chitinophagia</taxon>
        <taxon>Chitinophagales</taxon>
        <taxon>Chitinophagaceae</taxon>
        <taxon>Rhizosphaericola</taxon>
    </lineage>
</organism>
<dbReference type="OrthoDB" id="9768177at2"/>
<dbReference type="EMBL" id="CP044016">
    <property type="protein sequence ID" value="QES88524.1"/>
    <property type="molecule type" value="Genomic_DNA"/>
</dbReference>
<dbReference type="InterPro" id="IPR012910">
    <property type="entry name" value="Plug_dom"/>
</dbReference>
<evidence type="ECO:0000256" key="1">
    <source>
        <dbReference type="ARBA" id="ARBA00004571"/>
    </source>
</evidence>
<dbReference type="InterPro" id="IPR039426">
    <property type="entry name" value="TonB-dep_rcpt-like"/>
</dbReference>
<accession>A0A5P2FYA8</accession>
<dbReference type="Pfam" id="PF07660">
    <property type="entry name" value="STN"/>
    <property type="match status" value="1"/>
</dbReference>
<evidence type="ECO:0000259" key="9">
    <source>
        <dbReference type="Pfam" id="PF07715"/>
    </source>
</evidence>
<dbReference type="InterPro" id="IPR036942">
    <property type="entry name" value="Beta-barrel_TonB_sf"/>
</dbReference>
<keyword evidence="4 7" id="KW-0812">Transmembrane</keyword>
<dbReference type="Gene3D" id="2.60.40.1120">
    <property type="entry name" value="Carboxypeptidase-like, regulatory domain"/>
    <property type="match status" value="1"/>
</dbReference>
<evidence type="ECO:0000256" key="4">
    <source>
        <dbReference type="ARBA" id="ARBA00022692"/>
    </source>
</evidence>
<reference evidence="10 11" key="1">
    <citation type="submission" date="2019-09" db="EMBL/GenBank/DDBJ databases">
        <title>Complete genome sequence of Arachidicoccus sp. B3-10 isolated from apple orchard soil.</title>
        <authorList>
            <person name="Kim H.S."/>
            <person name="Han K.-I."/>
            <person name="Suh M.K."/>
            <person name="Lee K.C."/>
            <person name="Eom M.K."/>
            <person name="Kim J.-S."/>
            <person name="Kang S.W."/>
            <person name="Sin Y."/>
            <person name="Lee J.-S."/>
        </authorList>
    </citation>
    <scope>NUCLEOTIDE SEQUENCE [LARGE SCALE GENOMIC DNA]</scope>
    <source>
        <strain evidence="10 11">B3-10</strain>
    </source>
</reference>
<sequence>MRIDKLWATMVRDLLFPYLQKHICILALLLSIMLHSKSQSTQKNISLDVHDIKMEDVIAMIEKQSGNIFVYDGDIFKNQQKVTIHVNSMPLKEVLSLLFAGRSVHYTIKAKAIILIPDNEDTEKIINTTKIIEGHIRDASNGMAIVGANIFLNGKIQTTTDENGNFKLEIKGLHAFLKIDNVGYKTYNSIVKSNSTTPLYIDMQVDNKTLDSVQVVSNGYSSISRERATGSFELIDKSLFSQQASMDILGRLDAIANSVTTDKATTTGGLMVRGLSSINGPTSPLVVLDNFPYDGDISNINPNDVENITILKDAAAASIWGARASNGVIVITTKKGKYNQPLKVGFNSFLQTSAKPDLGYIKQIKTSDFIDVEKYLFQNGFYDNDLGSLSKPVISPVVEILQKERLGLINPDLANNTIDALSGLDIRDQFSKYIYQPSFNQQYALSISGGSQKLNWITTMGFDSQKDNLAATTKRTNLSFNANYKPYKNLEIGTALYYTRYSTKTGRSGYGTVNSNNFTTLPYAQLADGNGIPVALIKDYAQSYKDTAGGGNLLDWNYYPLLDYQHDYTKNDISDNIITMNAKYAIFQGLSVSMIFRHEEQKTDNQHLHDEQSYYSRNLVNYYTQIRSDGTLAYPIPKGGILDRTTSNLIANDTRFQLNYDYNWAKGSLDILAGSELRRATTDNYQNRYYGYNQDISTIGYVDYTGSYPDYVDGNLVQIPRMDAIGTLHTNFMSYFANGAYTYNQKYTLSFSARRDASNLFGLHTNDQWNPFWSTGVGWKISDEKFYHMDFIPYLNLKATYGLSGNINPAMSAVTTILYLSANSYYNTPTARFDNIYNPDLRWETSRMYNFQTEFRTKNNLLHGTIEYYRKRGKGLFGYAPLDYTTGAGSSILKNAADMQGSGWDIKLTAIPVHKIFRWQLTANISYYKDKVTKNYLQDANGLNYVGKDGNGLFGIPGSPVRSVYAYMWGGLDPENGNPIGYLNGQKSTDYQSITTTGSQVSDLRYFGSALPTWFGSMINEFSFKRWSLQFSLQYKLGYYFHRNSINYYNLYNNWVGHSDFSKRWKQPGDELHTNVPSMVYPESSARSDFYAGSEVLVDKGDNIRLRYVNLQYSLPMGTNEMVFYLNVADLGVLWKANHDGIDPDYNLGNYALKPKPSYTIGFRFNY</sequence>
<dbReference type="NCBIfam" id="TIGR04057">
    <property type="entry name" value="SusC_RagA_signa"/>
    <property type="match status" value="1"/>
</dbReference>
<comment type="subcellular location">
    <subcellularLocation>
        <location evidence="1 7">Cell outer membrane</location>
        <topology evidence="1 7">Multi-pass membrane protein</topology>
    </subcellularLocation>
</comment>
<dbReference type="GO" id="GO:0009279">
    <property type="term" value="C:cell outer membrane"/>
    <property type="evidence" value="ECO:0007669"/>
    <property type="project" value="UniProtKB-SubCell"/>
</dbReference>
<dbReference type="Proteomes" id="UP000292424">
    <property type="component" value="Chromosome"/>
</dbReference>
<evidence type="ECO:0000256" key="2">
    <source>
        <dbReference type="ARBA" id="ARBA00022448"/>
    </source>
</evidence>
<comment type="similarity">
    <text evidence="7">Belongs to the TonB-dependent receptor family.</text>
</comment>
<keyword evidence="6 7" id="KW-0998">Cell outer membrane</keyword>
<dbReference type="Pfam" id="PF07715">
    <property type="entry name" value="Plug"/>
    <property type="match status" value="1"/>
</dbReference>
<evidence type="ECO:0000256" key="5">
    <source>
        <dbReference type="ARBA" id="ARBA00023136"/>
    </source>
</evidence>
<dbReference type="AlphaFoldDB" id="A0A5P2FYA8"/>
<keyword evidence="2 7" id="KW-0813">Transport</keyword>
<evidence type="ECO:0000259" key="8">
    <source>
        <dbReference type="Pfam" id="PF07660"/>
    </source>
</evidence>
<dbReference type="InterPro" id="IPR023996">
    <property type="entry name" value="TonB-dep_OMP_SusC/RagA"/>
</dbReference>
<keyword evidence="5 7" id="KW-0472">Membrane</keyword>